<reference evidence="1 2" key="1">
    <citation type="journal article" date="2019" name="Emerg. Microbes Infect.">
        <title>Comprehensive subspecies identification of 175 nontuberculous mycobacteria species based on 7547 genomic profiles.</title>
        <authorList>
            <person name="Matsumoto Y."/>
            <person name="Kinjo T."/>
            <person name="Motooka D."/>
            <person name="Nabeya D."/>
            <person name="Jung N."/>
            <person name="Uechi K."/>
            <person name="Horii T."/>
            <person name="Iida T."/>
            <person name="Fujita J."/>
            <person name="Nakamura S."/>
        </authorList>
    </citation>
    <scope>NUCLEOTIDE SEQUENCE [LARGE SCALE GENOMIC DNA]</scope>
    <source>
        <strain evidence="1 2">JCM 15296</strain>
    </source>
</reference>
<sequence>MTEINVFVAGGVPLVRLSGTVTERNGAELAASVMSAIHYMTEDATEYQHPLSLPAPRASQ</sequence>
<proteinExistence type="predicted"/>
<keyword evidence="2" id="KW-1185">Reference proteome</keyword>
<evidence type="ECO:0000313" key="1">
    <source>
        <dbReference type="EMBL" id="BBX87924.1"/>
    </source>
</evidence>
<protein>
    <submittedName>
        <fullName evidence="1">Uncharacterized protein</fullName>
    </submittedName>
</protein>
<dbReference type="Proteomes" id="UP000465609">
    <property type="component" value="Chromosome"/>
</dbReference>
<name>A0ABN5Z4K6_9MYCO</name>
<accession>A0ABN5Z4K6</accession>
<organism evidence="1 2">
    <name type="scientific">Mycolicibacterium aubagnense</name>
    <dbReference type="NCBI Taxonomy" id="319707"/>
    <lineage>
        <taxon>Bacteria</taxon>
        <taxon>Bacillati</taxon>
        <taxon>Actinomycetota</taxon>
        <taxon>Actinomycetes</taxon>
        <taxon>Mycobacteriales</taxon>
        <taxon>Mycobacteriaceae</taxon>
        <taxon>Mycolicibacterium</taxon>
    </lineage>
</organism>
<gene>
    <name evidence="1" type="ORF">MAUB_57970</name>
</gene>
<dbReference type="RefSeq" id="WP_138230358.1">
    <property type="nucleotide sequence ID" value="NZ_AP022577.1"/>
</dbReference>
<evidence type="ECO:0000313" key="2">
    <source>
        <dbReference type="Proteomes" id="UP000465609"/>
    </source>
</evidence>
<dbReference type="EMBL" id="AP022577">
    <property type="protein sequence ID" value="BBX87924.1"/>
    <property type="molecule type" value="Genomic_DNA"/>
</dbReference>